<proteinExistence type="predicted"/>
<dbReference type="EMBL" id="MN739905">
    <property type="protein sequence ID" value="QHT76884.1"/>
    <property type="molecule type" value="Genomic_DNA"/>
</dbReference>
<evidence type="ECO:0000313" key="1">
    <source>
        <dbReference type="EMBL" id="QHT76884.1"/>
    </source>
</evidence>
<organism evidence="1">
    <name type="scientific">viral metagenome</name>
    <dbReference type="NCBI Taxonomy" id="1070528"/>
    <lineage>
        <taxon>unclassified sequences</taxon>
        <taxon>metagenomes</taxon>
        <taxon>organismal metagenomes</taxon>
    </lineage>
</organism>
<sequence length="154" mass="18503">MEKKICFLHVCTNNDTYINEFKPVSKKKLHCYEKLVLLNYEIGFYKNNNYIKEKEKTYISLPNYFIVDDKYKDLYVKNTSTPIEIILDKLSKDLLNVDIIICYNTIHTINTLIAEAMRYHVPYDFQKYIIIDIKEECTNCDSVRNNFFKIYNSY</sequence>
<dbReference type="AlphaFoldDB" id="A0A6C0H8T5"/>
<reference evidence="1" key="1">
    <citation type="journal article" date="2020" name="Nature">
        <title>Giant virus diversity and host interactions through global metagenomics.</title>
        <authorList>
            <person name="Schulz F."/>
            <person name="Roux S."/>
            <person name="Paez-Espino D."/>
            <person name="Jungbluth S."/>
            <person name="Walsh D.A."/>
            <person name="Denef V.J."/>
            <person name="McMahon K.D."/>
            <person name="Konstantinidis K.T."/>
            <person name="Eloe-Fadrosh E.A."/>
            <person name="Kyrpides N.C."/>
            <person name="Woyke T."/>
        </authorList>
    </citation>
    <scope>NUCLEOTIDE SEQUENCE</scope>
    <source>
        <strain evidence="1">GVMAG-M-3300023179-82</strain>
    </source>
</reference>
<name>A0A6C0H8T5_9ZZZZ</name>
<accession>A0A6C0H8T5</accession>
<protein>
    <submittedName>
        <fullName evidence="1">Uncharacterized protein</fullName>
    </submittedName>
</protein>